<dbReference type="Proteomes" id="UP000505210">
    <property type="component" value="Chromosome"/>
</dbReference>
<dbReference type="EMBL" id="CP053661">
    <property type="protein sequence ID" value="QKD83370.1"/>
    <property type="molecule type" value="Genomic_DNA"/>
</dbReference>
<dbReference type="AlphaFoldDB" id="A0A6M8BGL3"/>
<sequence length="171" mass="18491">MARQPIPTTPSSIMGRSLLVACAALSVLGAARESAIASSSSQADALRGFSQMPVRVMKLCHLGSREEQLQAAVVQYLNRHDVPAVSNPRGQPVATPRYVIAIECTDDGGAISVRGRVFHNVQLNGRTIEADIYSRGGGYGSLGYRVSYAQAERDLLTGLLDTFIRDWRSTR</sequence>
<name>A0A6M8BGL3_9CYAN</name>
<reference evidence="1 2" key="1">
    <citation type="submission" date="2020-05" db="EMBL/GenBank/DDBJ databases">
        <title>Complete genome sequence of of a novel Thermoleptolyngbya strain isolated from hot springs of Ganzi, Sichuan China.</title>
        <authorList>
            <person name="Tang J."/>
            <person name="Daroch M."/>
            <person name="Li L."/>
            <person name="Waleron K."/>
            <person name="Waleron M."/>
            <person name="Waleron M."/>
        </authorList>
    </citation>
    <scope>NUCLEOTIDE SEQUENCE [LARGE SCALE GENOMIC DNA]</scope>
    <source>
        <strain evidence="1 2">PKUAC-SCTA183</strain>
    </source>
</reference>
<dbReference type="RefSeq" id="WP_172357030.1">
    <property type="nucleotide sequence ID" value="NZ_CP053661.1"/>
</dbReference>
<organism evidence="1 2">
    <name type="scientific">Thermoleptolyngbya sichuanensis A183</name>
    <dbReference type="NCBI Taxonomy" id="2737172"/>
    <lineage>
        <taxon>Bacteria</taxon>
        <taxon>Bacillati</taxon>
        <taxon>Cyanobacteriota</taxon>
        <taxon>Cyanophyceae</taxon>
        <taxon>Oculatellales</taxon>
        <taxon>Oculatellaceae</taxon>
        <taxon>Thermoleptolyngbya</taxon>
        <taxon>Thermoleptolyngbya sichuanensis</taxon>
    </lineage>
</organism>
<proteinExistence type="predicted"/>
<keyword evidence="2" id="KW-1185">Reference proteome</keyword>
<accession>A0A6M8BGL3</accession>
<gene>
    <name evidence="1" type="ORF">HPC62_15250</name>
</gene>
<evidence type="ECO:0000313" key="2">
    <source>
        <dbReference type="Proteomes" id="UP000505210"/>
    </source>
</evidence>
<protein>
    <submittedName>
        <fullName evidence="1">Uncharacterized protein</fullName>
    </submittedName>
</protein>
<dbReference type="KEGG" id="theu:HPC62_15250"/>
<evidence type="ECO:0000313" key="1">
    <source>
        <dbReference type="EMBL" id="QKD83370.1"/>
    </source>
</evidence>